<keyword evidence="3" id="KW-1185">Reference proteome</keyword>
<accession>A0AAW6T737</accession>
<reference evidence="2 3" key="1">
    <citation type="submission" date="2023-04" db="EMBL/GenBank/DDBJ databases">
        <title>Klugiella caeni sp. nov. isolated from the sludge of biochemical tank.</title>
        <authorList>
            <person name="Geng K."/>
        </authorList>
    </citation>
    <scope>NUCLEOTIDE SEQUENCE [LARGE SCALE GENOMIC DNA]</scope>
    <source>
        <strain evidence="2 3">YN-L-19</strain>
    </source>
</reference>
<protein>
    <submittedName>
        <fullName evidence="2">SseB family protein</fullName>
    </submittedName>
</protein>
<evidence type="ECO:0000313" key="2">
    <source>
        <dbReference type="EMBL" id="MDI2098471.1"/>
    </source>
</evidence>
<feature type="domain" description="SseB protein N-terminal" evidence="1">
    <location>
        <begin position="27"/>
        <end position="133"/>
    </location>
</feature>
<name>A0AAW6T737_9MICO</name>
<proteinExistence type="predicted"/>
<dbReference type="InterPro" id="IPR009839">
    <property type="entry name" value="SseB_N"/>
</dbReference>
<evidence type="ECO:0000259" key="1">
    <source>
        <dbReference type="Pfam" id="PF07179"/>
    </source>
</evidence>
<evidence type="ECO:0000313" key="3">
    <source>
        <dbReference type="Proteomes" id="UP001321506"/>
    </source>
</evidence>
<dbReference type="RefSeq" id="WP_281488261.1">
    <property type="nucleotide sequence ID" value="NZ_CP159582.1"/>
</dbReference>
<dbReference type="EMBL" id="JASATX010000002">
    <property type="protein sequence ID" value="MDI2098471.1"/>
    <property type="molecule type" value="Genomic_DNA"/>
</dbReference>
<dbReference type="Pfam" id="PF07179">
    <property type="entry name" value="SseB"/>
    <property type="match status" value="1"/>
</dbReference>
<sequence length="139" mass="15149">MSKKPRKPGKASKAAAQQLPRTTMLADALAKQDTAAVALALRNDRVVVPLLPGVPGDPQVRVFRRGESDKYMLLLFSSPETYVAMVPQENDHRVLGYDAATLADFIEQNLGVLEAVWFDVAGPHAMQAEPAEVLKALRL</sequence>
<gene>
    <name evidence="2" type="ORF">QF206_05775</name>
</gene>
<dbReference type="Proteomes" id="UP001321506">
    <property type="component" value="Unassembled WGS sequence"/>
</dbReference>
<organism evidence="2 3">
    <name type="scientific">Ruicaihuangia caeni</name>
    <dbReference type="NCBI Taxonomy" id="3042517"/>
    <lineage>
        <taxon>Bacteria</taxon>
        <taxon>Bacillati</taxon>
        <taxon>Actinomycetota</taxon>
        <taxon>Actinomycetes</taxon>
        <taxon>Micrococcales</taxon>
        <taxon>Microbacteriaceae</taxon>
        <taxon>Ruicaihuangia</taxon>
    </lineage>
</organism>
<comment type="caution">
    <text evidence="2">The sequence shown here is derived from an EMBL/GenBank/DDBJ whole genome shotgun (WGS) entry which is preliminary data.</text>
</comment>
<dbReference type="AlphaFoldDB" id="A0AAW6T737"/>